<dbReference type="InterPro" id="IPR021082">
    <property type="entry name" value="Protein_GAPT"/>
</dbReference>
<dbReference type="OrthoDB" id="8400687at2759"/>
<reference evidence="3 4" key="1">
    <citation type="submission" date="2020-03" db="EMBL/GenBank/DDBJ databases">
        <title>Dissostichus mawsoni Genome sequencing and assembly.</title>
        <authorList>
            <person name="Park H."/>
        </authorList>
    </citation>
    <scope>NUCLEOTIDE SEQUENCE [LARGE SCALE GENOMIC DNA]</scope>
    <source>
        <strain evidence="3">DM0001</strain>
        <tissue evidence="3">Muscle</tissue>
    </source>
</reference>
<dbReference type="EMBL" id="JAAKFY010000004">
    <property type="protein sequence ID" value="KAF3858467.1"/>
    <property type="molecule type" value="Genomic_DNA"/>
</dbReference>
<name>A0A7J5ZCP5_DISMA</name>
<keyword evidence="2" id="KW-0472">Membrane</keyword>
<evidence type="ECO:0000313" key="3">
    <source>
        <dbReference type="EMBL" id="KAF3858467.1"/>
    </source>
</evidence>
<evidence type="ECO:0000256" key="2">
    <source>
        <dbReference type="SAM" id="Phobius"/>
    </source>
</evidence>
<proteinExistence type="predicted"/>
<sequence length="213" mass="24086">MCSFRYRSSLPDLTQLPRFCVITSPRGGVVGAPRTSGLRNTEGTVELFYQPLRRIMNTTNSNHTLVSNTTAGLAVGLTLFFLLVVIIAGVIVYKCNKMRDMLQLGKKRRQKKEDFAETPQDDSHQYTSTIHQSTSMIHQSEGQNPIYENLTTQTTRNNRPEVEQNKFPSEPEEDVYLQCDSPDDAIYSNDPSCNLSILPDSRDEDVYIMPDSL</sequence>
<dbReference type="Pfam" id="PF11770">
    <property type="entry name" value="GAPT"/>
    <property type="match status" value="1"/>
</dbReference>
<feature type="compositionally biased region" description="Polar residues" evidence="1">
    <location>
        <begin position="125"/>
        <end position="143"/>
    </location>
</feature>
<accession>A0A7J5ZCP5</accession>
<protein>
    <submittedName>
        <fullName evidence="3">Uncharacterized protein</fullName>
    </submittedName>
</protein>
<keyword evidence="2" id="KW-0812">Transmembrane</keyword>
<dbReference type="GO" id="GO:0016020">
    <property type="term" value="C:membrane"/>
    <property type="evidence" value="ECO:0007669"/>
    <property type="project" value="InterPro"/>
</dbReference>
<gene>
    <name evidence="3" type="ORF">F7725_011668</name>
</gene>
<keyword evidence="2" id="KW-1133">Transmembrane helix</keyword>
<evidence type="ECO:0000256" key="1">
    <source>
        <dbReference type="SAM" id="MobiDB-lite"/>
    </source>
</evidence>
<keyword evidence="4" id="KW-1185">Reference proteome</keyword>
<evidence type="ECO:0000313" key="4">
    <source>
        <dbReference type="Proteomes" id="UP000518266"/>
    </source>
</evidence>
<feature type="region of interest" description="Disordered" evidence="1">
    <location>
        <begin position="107"/>
        <end position="176"/>
    </location>
</feature>
<feature type="transmembrane region" description="Helical" evidence="2">
    <location>
        <begin position="71"/>
        <end position="93"/>
    </location>
</feature>
<dbReference type="Proteomes" id="UP000518266">
    <property type="component" value="Unassembled WGS sequence"/>
</dbReference>
<organism evidence="3 4">
    <name type="scientific">Dissostichus mawsoni</name>
    <name type="common">Antarctic cod</name>
    <dbReference type="NCBI Taxonomy" id="36200"/>
    <lineage>
        <taxon>Eukaryota</taxon>
        <taxon>Metazoa</taxon>
        <taxon>Chordata</taxon>
        <taxon>Craniata</taxon>
        <taxon>Vertebrata</taxon>
        <taxon>Euteleostomi</taxon>
        <taxon>Actinopterygii</taxon>
        <taxon>Neopterygii</taxon>
        <taxon>Teleostei</taxon>
        <taxon>Neoteleostei</taxon>
        <taxon>Acanthomorphata</taxon>
        <taxon>Eupercaria</taxon>
        <taxon>Perciformes</taxon>
        <taxon>Notothenioidei</taxon>
        <taxon>Nototheniidae</taxon>
        <taxon>Dissostichus</taxon>
    </lineage>
</organism>
<comment type="caution">
    <text evidence="3">The sequence shown here is derived from an EMBL/GenBank/DDBJ whole genome shotgun (WGS) entry which is preliminary data.</text>
</comment>
<dbReference type="AlphaFoldDB" id="A0A7J5ZCP5"/>